<dbReference type="InterPro" id="IPR000836">
    <property type="entry name" value="PRTase_dom"/>
</dbReference>
<dbReference type="GO" id="GO:0002189">
    <property type="term" value="C:ribose phosphate diphosphokinase complex"/>
    <property type="evidence" value="ECO:0007669"/>
    <property type="project" value="TreeGrafter"/>
</dbReference>
<dbReference type="CDD" id="cd06223">
    <property type="entry name" value="PRTases_typeI"/>
    <property type="match status" value="1"/>
</dbReference>
<dbReference type="GO" id="GO:0006164">
    <property type="term" value="P:purine nucleotide biosynthetic process"/>
    <property type="evidence" value="ECO:0007669"/>
    <property type="project" value="TreeGrafter"/>
</dbReference>
<dbReference type="EMBL" id="GDKF01008420">
    <property type="protein sequence ID" value="JAT70202.1"/>
    <property type="molecule type" value="Transcribed_RNA"/>
</dbReference>
<dbReference type="InterPro" id="IPR029057">
    <property type="entry name" value="PRTase-like"/>
</dbReference>
<dbReference type="GO" id="GO:0005737">
    <property type="term" value="C:cytoplasm"/>
    <property type="evidence" value="ECO:0007669"/>
    <property type="project" value="TreeGrafter"/>
</dbReference>
<dbReference type="AlphaFoldDB" id="A0A1D1ZTB5"/>
<evidence type="ECO:0000256" key="1">
    <source>
        <dbReference type="ARBA" id="ARBA00006478"/>
    </source>
</evidence>
<dbReference type="Pfam" id="PF00156">
    <property type="entry name" value="Pribosyltran"/>
    <property type="match status" value="1"/>
</dbReference>
<dbReference type="GO" id="GO:0000287">
    <property type="term" value="F:magnesium ion binding"/>
    <property type="evidence" value="ECO:0007669"/>
    <property type="project" value="InterPro"/>
</dbReference>
<feature type="domain" description="Phosphoribosyltransferase" evidence="4">
    <location>
        <begin position="323"/>
        <end position="364"/>
    </location>
</feature>
<name>A0A1D1ZTB5_AUXPR</name>
<comment type="similarity">
    <text evidence="1">Belongs to the ribose-phosphate pyrophosphokinase family.</text>
</comment>
<reference evidence="6" key="1">
    <citation type="submission" date="2015-08" db="EMBL/GenBank/DDBJ databases">
        <authorList>
            <person name="Babu N.S."/>
            <person name="Beckwith C.J."/>
            <person name="Beseler K.G."/>
            <person name="Brison A."/>
            <person name="Carone J.V."/>
            <person name="Caskin T.P."/>
            <person name="Diamond M."/>
            <person name="Durham M.E."/>
            <person name="Foxe J.M."/>
            <person name="Go M."/>
            <person name="Henderson B.A."/>
            <person name="Jones I.B."/>
            <person name="McGettigan J.A."/>
            <person name="Micheletti S.J."/>
            <person name="Nasrallah M.E."/>
            <person name="Ortiz D."/>
            <person name="Piller C.R."/>
            <person name="Privatt S.R."/>
            <person name="Schneider S.L."/>
            <person name="Sharp S."/>
            <person name="Smith T.C."/>
            <person name="Stanton J.D."/>
            <person name="Ullery H.E."/>
            <person name="Wilson R.J."/>
            <person name="Serrano M.G."/>
            <person name="Buck G."/>
            <person name="Lee V."/>
            <person name="Wang Y."/>
            <person name="Carvalho R."/>
            <person name="Voegtly L."/>
            <person name="Shi R."/>
            <person name="Duckworth R."/>
            <person name="Johnson A."/>
            <person name="Loviza R."/>
            <person name="Walstead R."/>
            <person name="Shah Z."/>
            <person name="Kiflezghi M."/>
            <person name="Wade K."/>
            <person name="Ball S.L."/>
            <person name="Bradley K.W."/>
            <person name="Asai D.J."/>
            <person name="Bowman C.A."/>
            <person name="Russell D.A."/>
            <person name="Pope W.H."/>
            <person name="Jacobs-Sera D."/>
            <person name="Hendrix R.W."/>
            <person name="Hatfull G.F."/>
        </authorList>
    </citation>
    <scope>NUCLEOTIDE SEQUENCE</scope>
</reference>
<evidence type="ECO:0000259" key="4">
    <source>
        <dbReference type="Pfam" id="PF00156"/>
    </source>
</evidence>
<dbReference type="PANTHER" id="PTHR10210">
    <property type="entry name" value="RIBOSE-PHOSPHATE DIPHOSPHOKINASE FAMILY MEMBER"/>
    <property type="match status" value="1"/>
</dbReference>
<feature type="domain" description="Ribose-phosphate pyrophosphokinase N-terminal" evidence="5">
    <location>
        <begin position="119"/>
        <end position="232"/>
    </location>
</feature>
<dbReference type="InterPro" id="IPR005946">
    <property type="entry name" value="Rib-P_diPkinase"/>
</dbReference>
<dbReference type="InterPro" id="IPR029099">
    <property type="entry name" value="Pribosyltran_N"/>
</dbReference>
<proteinExistence type="inferred from homology"/>
<feature type="non-terminal residue" evidence="6">
    <location>
        <position position="1"/>
    </location>
</feature>
<dbReference type="GO" id="GO:0004749">
    <property type="term" value="F:ribose phosphate diphosphokinase activity"/>
    <property type="evidence" value="ECO:0007669"/>
    <property type="project" value="UniProtKB-EC"/>
</dbReference>
<keyword evidence="2" id="KW-0545">Nucleotide biosynthesis</keyword>
<dbReference type="Gene3D" id="3.40.50.2020">
    <property type="match status" value="2"/>
</dbReference>
<protein>
    <submittedName>
        <fullName evidence="6">Uncharacterized protein</fullName>
    </submittedName>
</protein>
<evidence type="ECO:0000313" key="6">
    <source>
        <dbReference type="EMBL" id="JAT70202.1"/>
    </source>
</evidence>
<dbReference type="GO" id="GO:0006015">
    <property type="term" value="P:5-phosphoribose 1-diphosphate biosynthetic process"/>
    <property type="evidence" value="ECO:0007669"/>
    <property type="project" value="TreeGrafter"/>
</dbReference>
<evidence type="ECO:0000256" key="2">
    <source>
        <dbReference type="ARBA" id="ARBA00022727"/>
    </source>
</evidence>
<evidence type="ECO:0000256" key="3">
    <source>
        <dbReference type="ARBA" id="ARBA00049535"/>
    </source>
</evidence>
<comment type="catalytic activity">
    <reaction evidence="3">
        <text>D-ribose 5-phosphate + ATP = 5-phospho-alpha-D-ribose 1-diphosphate + AMP + H(+)</text>
        <dbReference type="Rhea" id="RHEA:15609"/>
        <dbReference type="ChEBI" id="CHEBI:15378"/>
        <dbReference type="ChEBI" id="CHEBI:30616"/>
        <dbReference type="ChEBI" id="CHEBI:58017"/>
        <dbReference type="ChEBI" id="CHEBI:78346"/>
        <dbReference type="ChEBI" id="CHEBI:456215"/>
        <dbReference type="EC" id="2.7.6.1"/>
    </reaction>
</comment>
<dbReference type="PANTHER" id="PTHR10210:SF45">
    <property type="entry name" value="RIBOSE-PHOSPHATE PYROPHOSPHOKINASE 3, CHLOROPLASTIC"/>
    <property type="match status" value="1"/>
</dbReference>
<gene>
    <name evidence="6" type="ORF">g.44191</name>
</gene>
<evidence type="ECO:0000259" key="5">
    <source>
        <dbReference type="Pfam" id="PF13793"/>
    </source>
</evidence>
<dbReference type="FunFam" id="3.40.50.2020:FF:000034">
    <property type="entry name" value="Ribose-phosphate pyrophosphokinase 4"/>
    <property type="match status" value="1"/>
</dbReference>
<organism evidence="6">
    <name type="scientific">Auxenochlorella protothecoides</name>
    <name type="common">Green microalga</name>
    <name type="synonym">Chlorella protothecoides</name>
    <dbReference type="NCBI Taxonomy" id="3075"/>
    <lineage>
        <taxon>Eukaryota</taxon>
        <taxon>Viridiplantae</taxon>
        <taxon>Chlorophyta</taxon>
        <taxon>core chlorophytes</taxon>
        <taxon>Trebouxiophyceae</taxon>
        <taxon>Chlorellales</taxon>
        <taxon>Chlorellaceae</taxon>
        <taxon>Auxenochlorella</taxon>
    </lineage>
</organism>
<dbReference type="Pfam" id="PF13793">
    <property type="entry name" value="Pribosyltran_N"/>
    <property type="match status" value="1"/>
</dbReference>
<sequence>CAFHCASTSLYVPFVASHVTIGRNVPKMSPSFGHALVTNPGVTCTSPPRAFDTGPAQWCSRILSRSTLRRSSLSSQSVALGLDTGESVGPSARGFRVTAPNIDVKRIPDDQLRRDSFLFYHPECETLAREVAEVSNGNVQLGRITWKRFQDGFPKLLVDDAERIRNRHVSFLATFHDPGVIFEQLSIIYHLPRLFVASFTLVLPFFSTGTAERVEVEGDVATAYTLARMISNIPLARGGPASVVIFDIHALQERFYFGDGVLPLFESGIPLLRRRLVQLPDHDNITIAYPDEGAWKRFHFQLADYPEVVCTKVRDGDARMVQLKEGSPQGRHVVIVDDLVQSGGTLLECQRLLASQGALAVSAYATHGVFPKGTWSRFLPGSQEGSPGFRYVWITDSCPDTVTAVQDREPFEILSLARPIAAALQV</sequence>
<dbReference type="SMART" id="SM01400">
    <property type="entry name" value="Pribosyltran_N"/>
    <property type="match status" value="1"/>
</dbReference>
<accession>A0A1D1ZTB5</accession>
<dbReference type="SUPFAM" id="SSF53271">
    <property type="entry name" value="PRTase-like"/>
    <property type="match status" value="2"/>
</dbReference>